<feature type="binding site" evidence="1">
    <location>
        <position position="171"/>
    </location>
    <ligand>
        <name>Zn(2+)</name>
        <dbReference type="ChEBI" id="CHEBI:29105"/>
        <note>catalytic</note>
    </ligand>
</feature>
<dbReference type="PANTHER" id="PTHR10127">
    <property type="entry name" value="DISCOIDIN, CUB, EGF, LAMININ , AND ZINC METALLOPROTEASE DOMAIN CONTAINING"/>
    <property type="match status" value="1"/>
</dbReference>
<organism evidence="3 4">
    <name type="scientific">Croceibacterium salegens</name>
    <dbReference type="NCBI Taxonomy" id="1737568"/>
    <lineage>
        <taxon>Bacteria</taxon>
        <taxon>Pseudomonadati</taxon>
        <taxon>Pseudomonadota</taxon>
        <taxon>Alphaproteobacteria</taxon>
        <taxon>Sphingomonadales</taxon>
        <taxon>Erythrobacteraceae</taxon>
        <taxon>Croceibacterium</taxon>
    </lineage>
</organism>
<keyword evidence="1" id="KW-0378">Hydrolase</keyword>
<evidence type="ECO:0000256" key="1">
    <source>
        <dbReference type="PROSITE-ProRule" id="PRU01211"/>
    </source>
</evidence>
<dbReference type="InterPro" id="IPR001506">
    <property type="entry name" value="Peptidase_M12A"/>
</dbReference>
<evidence type="ECO:0000259" key="2">
    <source>
        <dbReference type="PROSITE" id="PS51864"/>
    </source>
</evidence>
<evidence type="ECO:0000313" key="3">
    <source>
        <dbReference type="EMBL" id="MXO58485.1"/>
    </source>
</evidence>
<dbReference type="GO" id="GO:0008270">
    <property type="term" value="F:zinc ion binding"/>
    <property type="evidence" value="ECO:0007669"/>
    <property type="project" value="UniProtKB-UniRule"/>
</dbReference>
<keyword evidence="1" id="KW-0479">Metal-binding</keyword>
<dbReference type="CDD" id="cd04280">
    <property type="entry name" value="ZnMc_astacin_like"/>
    <property type="match status" value="1"/>
</dbReference>
<feature type="binding site" evidence="1">
    <location>
        <position position="175"/>
    </location>
    <ligand>
        <name>Zn(2+)</name>
        <dbReference type="ChEBI" id="CHEBI:29105"/>
        <note>catalytic</note>
    </ligand>
</feature>
<dbReference type="InterPro" id="IPR006026">
    <property type="entry name" value="Peptidase_Metallo"/>
</dbReference>
<dbReference type="GO" id="GO:0004222">
    <property type="term" value="F:metalloendopeptidase activity"/>
    <property type="evidence" value="ECO:0007669"/>
    <property type="project" value="UniProtKB-UniRule"/>
</dbReference>
<accession>A0A6I4SRP6</accession>
<dbReference type="InterPro" id="IPR024079">
    <property type="entry name" value="MetalloPept_cat_dom_sf"/>
</dbReference>
<dbReference type="Gene3D" id="3.40.390.10">
    <property type="entry name" value="Collagenase (Catalytic Domain)"/>
    <property type="match status" value="1"/>
</dbReference>
<feature type="domain" description="Peptidase M12A" evidence="2">
    <location>
        <begin position="86"/>
        <end position="272"/>
    </location>
</feature>
<feature type="binding site" evidence="1">
    <location>
        <position position="181"/>
    </location>
    <ligand>
        <name>Zn(2+)</name>
        <dbReference type="ChEBI" id="CHEBI:29105"/>
        <note>catalytic</note>
    </ligand>
</feature>
<comment type="caution">
    <text evidence="1">Lacks conserved residue(s) required for the propagation of feature annotation.</text>
</comment>
<keyword evidence="1 3" id="KW-0645">Protease</keyword>
<comment type="caution">
    <text evidence="3">The sequence shown here is derived from an EMBL/GenBank/DDBJ whole genome shotgun (WGS) entry which is preliminary data.</text>
</comment>
<dbReference type="Pfam" id="PF01400">
    <property type="entry name" value="Astacin"/>
    <property type="match status" value="1"/>
</dbReference>
<dbReference type="Proteomes" id="UP000433652">
    <property type="component" value="Unassembled WGS sequence"/>
</dbReference>
<name>A0A6I4SRP6_9SPHN</name>
<evidence type="ECO:0000313" key="4">
    <source>
        <dbReference type="Proteomes" id="UP000433652"/>
    </source>
</evidence>
<sequence>MTDQSDDAAYEPADESLDLPAAMFRHDGPKHRVDTDIYTLKDGVRNFTAAYVELGGQAIFEGDIVLGSQEQVARARAQSQVFTRGVTITGSQFRWPSGAVPYQSQGVVRDTAEKAIAHWMQRTPLKFVARTDEADFISFERRDGCWSAVGRQGGKQVISLGEGCSVGSAIHEIGHALGLWHEQSREDRDNYITLVPENIIPNMAFNFEKHVQDGDDRGVYDYGSIMHYPEKAFSANGKATIVTKTGASIGQRNGLSAGDVAAIKAIYAGLDWSGFA</sequence>
<dbReference type="SMART" id="SM00235">
    <property type="entry name" value="ZnMc"/>
    <property type="match status" value="1"/>
</dbReference>
<dbReference type="GO" id="GO:0006508">
    <property type="term" value="P:proteolysis"/>
    <property type="evidence" value="ECO:0007669"/>
    <property type="project" value="UniProtKB-KW"/>
</dbReference>
<keyword evidence="1" id="KW-0862">Zinc</keyword>
<dbReference type="OrthoDB" id="5117805at2"/>
<feature type="active site" evidence="1">
    <location>
        <position position="172"/>
    </location>
</feature>
<proteinExistence type="predicted"/>
<dbReference type="SUPFAM" id="SSF55486">
    <property type="entry name" value="Metalloproteases ('zincins'), catalytic domain"/>
    <property type="match status" value="1"/>
</dbReference>
<protein>
    <submittedName>
        <fullName evidence="3">Zinc metalloprotease</fullName>
    </submittedName>
</protein>
<keyword evidence="4" id="KW-1185">Reference proteome</keyword>
<dbReference type="PANTHER" id="PTHR10127:SF850">
    <property type="entry name" value="METALLOENDOPEPTIDASE"/>
    <property type="match status" value="1"/>
</dbReference>
<keyword evidence="1 3" id="KW-0482">Metalloprotease</keyword>
<dbReference type="PRINTS" id="PR00480">
    <property type="entry name" value="ASTACIN"/>
</dbReference>
<dbReference type="EMBL" id="WTYM01000026">
    <property type="protein sequence ID" value="MXO58485.1"/>
    <property type="molecule type" value="Genomic_DNA"/>
</dbReference>
<gene>
    <name evidence="3" type="ORF">GRI89_02845</name>
</gene>
<dbReference type="RefSeq" id="WP_159792005.1">
    <property type="nucleotide sequence ID" value="NZ_WTYM01000026.1"/>
</dbReference>
<comment type="cofactor">
    <cofactor evidence="1">
        <name>Zn(2+)</name>
        <dbReference type="ChEBI" id="CHEBI:29105"/>
    </cofactor>
    <text evidence="1">Binds 1 zinc ion per subunit.</text>
</comment>
<reference evidence="3 4" key="1">
    <citation type="submission" date="2019-12" db="EMBL/GenBank/DDBJ databases">
        <title>Genomic-based taxomic classification of the family Erythrobacteraceae.</title>
        <authorList>
            <person name="Xu L."/>
        </authorList>
    </citation>
    <scope>NUCLEOTIDE SEQUENCE [LARGE SCALE GENOMIC DNA]</scope>
    <source>
        <strain evidence="3 4">MCCC 1K01500</strain>
    </source>
</reference>
<dbReference type="PROSITE" id="PS51864">
    <property type="entry name" value="ASTACIN"/>
    <property type="match status" value="1"/>
</dbReference>
<dbReference type="AlphaFoldDB" id="A0A6I4SRP6"/>
<dbReference type="InterPro" id="IPR034035">
    <property type="entry name" value="Astacin-like_dom"/>
</dbReference>